<evidence type="ECO:0000313" key="2">
    <source>
        <dbReference type="Proteomes" id="UP000662873"/>
    </source>
</evidence>
<dbReference type="AlphaFoldDB" id="A0A809SEQ5"/>
<dbReference type="Proteomes" id="UP000662873">
    <property type="component" value="Chromosome"/>
</dbReference>
<proteinExistence type="predicted"/>
<gene>
    <name evidence="1" type="ORF">NPRO_17190</name>
</gene>
<reference evidence="1" key="1">
    <citation type="journal article" name="DNA Res.">
        <title>The physiological potential of anammox bacteria as revealed by their core genome structure.</title>
        <authorList>
            <person name="Okubo T."/>
            <person name="Toyoda A."/>
            <person name="Fukuhara K."/>
            <person name="Uchiyama I."/>
            <person name="Harigaya Y."/>
            <person name="Kuroiwa M."/>
            <person name="Suzuki T."/>
            <person name="Murakami Y."/>
            <person name="Suwa Y."/>
            <person name="Takami H."/>
        </authorList>
    </citation>
    <scope>NUCLEOTIDE SEQUENCE</scope>
    <source>
        <strain evidence="1">317325-2</strain>
    </source>
</reference>
<organism evidence="1 2">
    <name type="scientific">Candidatus Nitrosymbiomonas proteolyticus</name>
    <dbReference type="NCBI Taxonomy" id="2608984"/>
    <lineage>
        <taxon>Bacteria</taxon>
        <taxon>Bacillati</taxon>
        <taxon>Armatimonadota</taxon>
        <taxon>Armatimonadota incertae sedis</taxon>
        <taxon>Candidatus Nitrosymbiomonas</taxon>
    </lineage>
</organism>
<accession>A0A809SEQ5</accession>
<protein>
    <submittedName>
        <fullName evidence="1">Uncharacterized protein</fullName>
    </submittedName>
</protein>
<sequence>MADPRDIEATKYARREFIKHRLDVTMAEIRVSHGVVYIRGIVRRDPQAHYDNVSNETERVGRLLKQRPEIRDVVVEAKFL</sequence>
<dbReference type="KEGG" id="npy:NPRO_17190"/>
<name>A0A809SEQ5_9BACT</name>
<dbReference type="EMBL" id="AP021858">
    <property type="protein sequence ID" value="BBO24124.1"/>
    <property type="molecule type" value="Genomic_DNA"/>
</dbReference>
<evidence type="ECO:0000313" key="1">
    <source>
        <dbReference type="EMBL" id="BBO24124.1"/>
    </source>
</evidence>